<reference evidence="2 3" key="1">
    <citation type="submission" date="2022-06" db="EMBL/GenBank/DDBJ databases">
        <title>Endosaccharibacter gen. nov., sp. nov., endophytic bacteria isolated from sugarcane.</title>
        <authorList>
            <person name="Pitiwittayakul N."/>
            <person name="Yukphan P."/>
            <person name="Charoenyingcharoen P."/>
            <person name="Tanasupawat S."/>
        </authorList>
    </citation>
    <scope>NUCLEOTIDE SEQUENCE [LARGE SCALE GENOMIC DNA]</scope>
    <source>
        <strain evidence="2 3">KSS8</strain>
    </source>
</reference>
<proteinExistence type="predicted"/>
<dbReference type="Proteomes" id="UP001524587">
    <property type="component" value="Unassembled WGS sequence"/>
</dbReference>
<dbReference type="SUPFAM" id="SSF53850">
    <property type="entry name" value="Periplasmic binding protein-like II"/>
    <property type="match status" value="1"/>
</dbReference>
<keyword evidence="3" id="KW-1185">Reference proteome</keyword>
<dbReference type="InterPro" id="IPR007210">
    <property type="entry name" value="ABC_Gly_betaine_transp_sub-bd"/>
</dbReference>
<evidence type="ECO:0000313" key="2">
    <source>
        <dbReference type="EMBL" id="MCQ8278311.1"/>
    </source>
</evidence>
<comment type="caution">
    <text evidence="2">The sequence shown here is derived from an EMBL/GenBank/DDBJ whole genome shotgun (WGS) entry which is preliminary data.</text>
</comment>
<dbReference type="EMBL" id="JAMSKV010000005">
    <property type="protein sequence ID" value="MCQ8278311.1"/>
    <property type="molecule type" value="Genomic_DNA"/>
</dbReference>
<accession>A0ABT1W863</accession>
<dbReference type="Gene3D" id="3.40.190.10">
    <property type="entry name" value="Periplasmic binding protein-like II"/>
    <property type="match status" value="1"/>
</dbReference>
<organism evidence="2 3">
    <name type="scientific">Endosaccharibacter trunci</name>
    <dbReference type="NCBI Taxonomy" id="2812733"/>
    <lineage>
        <taxon>Bacteria</taxon>
        <taxon>Pseudomonadati</taxon>
        <taxon>Pseudomonadota</taxon>
        <taxon>Alphaproteobacteria</taxon>
        <taxon>Acetobacterales</taxon>
        <taxon>Acetobacteraceae</taxon>
        <taxon>Endosaccharibacter</taxon>
    </lineage>
</organism>
<dbReference type="Pfam" id="PF04069">
    <property type="entry name" value="OpuAC"/>
    <property type="match status" value="1"/>
</dbReference>
<gene>
    <name evidence="2" type="ORF">NFI95_07590</name>
</gene>
<evidence type="ECO:0000313" key="3">
    <source>
        <dbReference type="Proteomes" id="UP001524587"/>
    </source>
</evidence>
<protein>
    <submittedName>
        <fullName evidence="2">Glycine betaine ABC transporter substrate-binding protein</fullName>
    </submittedName>
</protein>
<sequence>MSLTTLTLGHLDSRQHEAAAAAVLRVLEAHEMEVAMVAANRETMIKHIAGGRIDLLATAWLPEIDAAWADPEHMEILGGVLYRPMLLWAVPADAALDGIGSIADLAGEKAAAIDRTIVLSRRLEAHGRRVMCEYALDAAGFTLNVVDNEVAYASAAAVLENATPAILPLWQPHALAHRGRMHVLDDPKLALGGRREAKLLLRRGLRDQIDGDLLDELEELTLGNPVVSALEYAMRNDGMTADEAAEAWQRGKLTPRA</sequence>
<name>A0ABT1W863_9PROT</name>
<feature type="domain" description="ABC-type glycine betaine transport system substrate-binding" evidence="1">
    <location>
        <begin position="5"/>
        <end position="248"/>
    </location>
</feature>
<dbReference type="Gene3D" id="3.40.190.100">
    <property type="entry name" value="Glycine betaine-binding periplasmic protein, domain 2"/>
    <property type="match status" value="1"/>
</dbReference>
<dbReference type="RefSeq" id="WP_422863785.1">
    <property type="nucleotide sequence ID" value="NZ_JAMSKV010000005.1"/>
</dbReference>
<evidence type="ECO:0000259" key="1">
    <source>
        <dbReference type="Pfam" id="PF04069"/>
    </source>
</evidence>